<comment type="cofactor">
    <cofactor evidence="1 5">
        <name>pyridoxal 5'-phosphate</name>
        <dbReference type="ChEBI" id="CHEBI:597326"/>
    </cofactor>
</comment>
<protein>
    <submittedName>
        <fullName evidence="6">Cystathionine gamma-synthase</fullName>
        <ecNumber evidence="6">2.5.1.48</ecNumber>
    </submittedName>
</protein>
<dbReference type="Pfam" id="PF01053">
    <property type="entry name" value="Cys_Met_Meta_PP"/>
    <property type="match status" value="1"/>
</dbReference>
<dbReference type="InterPro" id="IPR054542">
    <property type="entry name" value="Cys_met_metab_PP"/>
</dbReference>
<evidence type="ECO:0000256" key="5">
    <source>
        <dbReference type="RuleBase" id="RU362118"/>
    </source>
</evidence>
<name>A0A6J4T418_9ACTN</name>
<dbReference type="PANTHER" id="PTHR11808">
    <property type="entry name" value="TRANS-SULFURATION ENZYME FAMILY MEMBER"/>
    <property type="match status" value="1"/>
</dbReference>
<dbReference type="PROSITE" id="PS00868">
    <property type="entry name" value="CYS_MET_METAB_PP"/>
    <property type="match status" value="1"/>
</dbReference>
<gene>
    <name evidence="6" type="ORF">AVDCRST_MAG67-2815</name>
</gene>
<dbReference type="GO" id="GO:0030170">
    <property type="term" value="F:pyridoxal phosphate binding"/>
    <property type="evidence" value="ECO:0007669"/>
    <property type="project" value="InterPro"/>
</dbReference>
<dbReference type="GO" id="GO:0019346">
    <property type="term" value="P:transsulfuration"/>
    <property type="evidence" value="ECO:0007669"/>
    <property type="project" value="InterPro"/>
</dbReference>
<feature type="modified residue" description="N6-(pyridoxal phosphate)lysine" evidence="4">
    <location>
        <position position="195"/>
    </location>
</feature>
<dbReference type="GO" id="GO:0004123">
    <property type="term" value="F:cystathionine gamma-lyase activity"/>
    <property type="evidence" value="ECO:0007669"/>
    <property type="project" value="TreeGrafter"/>
</dbReference>
<proteinExistence type="inferred from homology"/>
<organism evidence="6">
    <name type="scientific">uncultured Solirubrobacteraceae bacterium</name>
    <dbReference type="NCBI Taxonomy" id="1162706"/>
    <lineage>
        <taxon>Bacteria</taxon>
        <taxon>Bacillati</taxon>
        <taxon>Actinomycetota</taxon>
        <taxon>Thermoleophilia</taxon>
        <taxon>Solirubrobacterales</taxon>
        <taxon>Solirubrobacteraceae</taxon>
        <taxon>environmental samples</taxon>
    </lineage>
</organism>
<dbReference type="Gene3D" id="3.90.1150.10">
    <property type="entry name" value="Aspartate Aminotransferase, domain 1"/>
    <property type="match status" value="1"/>
</dbReference>
<dbReference type="GO" id="GO:0003962">
    <property type="term" value="F:cystathionine gamma-synthase activity"/>
    <property type="evidence" value="ECO:0007669"/>
    <property type="project" value="UniProtKB-EC"/>
</dbReference>
<dbReference type="PANTHER" id="PTHR11808:SF15">
    <property type="entry name" value="CYSTATHIONINE GAMMA-LYASE"/>
    <property type="match status" value="1"/>
</dbReference>
<dbReference type="AlphaFoldDB" id="A0A6J4T418"/>
<evidence type="ECO:0000256" key="4">
    <source>
        <dbReference type="PIRSR" id="PIRSR001434-2"/>
    </source>
</evidence>
<accession>A0A6J4T418</accession>
<dbReference type="InterPro" id="IPR015424">
    <property type="entry name" value="PyrdxlP-dep_Trfase"/>
</dbReference>
<dbReference type="PIRSF" id="PIRSF001434">
    <property type="entry name" value="CGS"/>
    <property type="match status" value="1"/>
</dbReference>
<reference evidence="6" key="1">
    <citation type="submission" date="2020-02" db="EMBL/GenBank/DDBJ databases">
        <authorList>
            <person name="Meier V. D."/>
        </authorList>
    </citation>
    <scope>NUCLEOTIDE SEQUENCE</scope>
    <source>
        <strain evidence="6">AVDCRST_MAG67</strain>
    </source>
</reference>
<dbReference type="GO" id="GO:0005737">
    <property type="term" value="C:cytoplasm"/>
    <property type="evidence" value="ECO:0007669"/>
    <property type="project" value="TreeGrafter"/>
</dbReference>
<dbReference type="InterPro" id="IPR015421">
    <property type="entry name" value="PyrdxlP-dep_Trfase_major"/>
</dbReference>
<evidence type="ECO:0000256" key="2">
    <source>
        <dbReference type="ARBA" id="ARBA00009077"/>
    </source>
</evidence>
<dbReference type="InterPro" id="IPR000277">
    <property type="entry name" value="Cys/Met-Metab_PyrdxlP-dep_enz"/>
</dbReference>
<dbReference type="SUPFAM" id="SSF53383">
    <property type="entry name" value="PLP-dependent transferases"/>
    <property type="match status" value="1"/>
</dbReference>
<dbReference type="EMBL" id="CADCVQ010000120">
    <property type="protein sequence ID" value="CAA9513577.1"/>
    <property type="molecule type" value="Genomic_DNA"/>
</dbReference>
<comment type="similarity">
    <text evidence="2 5">Belongs to the trans-sulfuration enzymes family.</text>
</comment>
<sequence>MVQRPEVKPETWAVMAGRGADSAGAPLNVPPVPASNFQLGSGRAYSRDDATPTWEAFEELLGGLEGGEAVAFASGMGAAAAVFDLLPVGAKVVLGDDCYQAVPGLAAAGEERGRWSVERVQIEDTARWIELAADADLVWLESPSNPLLRVADLPAICAAPRSADALVVIDSTFATPLVQRPLELGADLVMHSATKYLGGHSDLLLGAVVSSTPERAYQLRERRALAGATPGALEAFLAVRGMRTLPLRLQRATASATDLAERLAQHSAVEVVRYPGFGAVVSFDVQGGAAPADAVCGSVRIIRHATSLGGVESTMERRAAIPGQAHLPPGLLRLSVGCEHPDDLWRDLQQALTP</sequence>
<dbReference type="GO" id="GO:0019343">
    <property type="term" value="P:cysteine biosynthetic process via cystathionine"/>
    <property type="evidence" value="ECO:0007669"/>
    <property type="project" value="TreeGrafter"/>
</dbReference>
<keyword evidence="6" id="KW-0808">Transferase</keyword>
<dbReference type="Gene3D" id="3.40.640.10">
    <property type="entry name" value="Type I PLP-dependent aspartate aminotransferase-like (Major domain)"/>
    <property type="match status" value="1"/>
</dbReference>
<evidence type="ECO:0000313" key="6">
    <source>
        <dbReference type="EMBL" id="CAA9513577.1"/>
    </source>
</evidence>
<evidence type="ECO:0000256" key="1">
    <source>
        <dbReference type="ARBA" id="ARBA00001933"/>
    </source>
</evidence>
<dbReference type="InterPro" id="IPR015422">
    <property type="entry name" value="PyrdxlP-dep_Trfase_small"/>
</dbReference>
<dbReference type="EC" id="2.5.1.48" evidence="6"/>
<evidence type="ECO:0000256" key="3">
    <source>
        <dbReference type="ARBA" id="ARBA00022898"/>
    </source>
</evidence>
<keyword evidence="3 4" id="KW-0663">Pyridoxal phosphate</keyword>